<evidence type="ECO:0000256" key="6">
    <source>
        <dbReference type="ARBA" id="ARBA00023136"/>
    </source>
</evidence>
<comment type="caution">
    <text evidence="11">The sequence shown here is derived from an EMBL/GenBank/DDBJ whole genome shotgun (WGS) entry which is preliminary data.</text>
</comment>
<evidence type="ECO:0000256" key="1">
    <source>
        <dbReference type="ARBA" id="ARBA00004571"/>
    </source>
</evidence>
<dbReference type="InterPro" id="IPR039426">
    <property type="entry name" value="TonB-dep_rcpt-like"/>
</dbReference>
<dbReference type="InterPro" id="IPR041700">
    <property type="entry name" value="OMP_b-brl_3"/>
</dbReference>
<keyword evidence="4" id="KW-0812">Transmembrane</keyword>
<protein>
    <recommendedName>
        <fullName evidence="13">TonB-dependent receptor</fullName>
    </recommendedName>
</protein>
<dbReference type="SUPFAM" id="SSF49464">
    <property type="entry name" value="Carboxypeptidase regulatory domain-like"/>
    <property type="match status" value="1"/>
</dbReference>
<dbReference type="Gene3D" id="2.60.40.1120">
    <property type="entry name" value="Carboxypeptidase-like, regulatory domain"/>
    <property type="match status" value="1"/>
</dbReference>
<evidence type="ECO:0000256" key="3">
    <source>
        <dbReference type="ARBA" id="ARBA00022452"/>
    </source>
</evidence>
<dbReference type="InterPro" id="IPR008969">
    <property type="entry name" value="CarboxyPept-like_regulatory"/>
</dbReference>
<proteinExistence type="predicted"/>
<feature type="domain" description="Outer membrane protein beta-barrel" evidence="10">
    <location>
        <begin position="387"/>
        <end position="784"/>
    </location>
</feature>
<dbReference type="InterPro" id="IPR037066">
    <property type="entry name" value="Plug_dom_sf"/>
</dbReference>
<dbReference type="Pfam" id="PF14905">
    <property type="entry name" value="OMP_b-brl_3"/>
    <property type="match status" value="1"/>
</dbReference>
<organism evidence="11 12">
    <name type="scientific">Putridiphycobacter roseus</name>
    <dbReference type="NCBI Taxonomy" id="2219161"/>
    <lineage>
        <taxon>Bacteria</taxon>
        <taxon>Pseudomonadati</taxon>
        <taxon>Bacteroidota</taxon>
        <taxon>Flavobacteriia</taxon>
        <taxon>Flavobacteriales</taxon>
        <taxon>Crocinitomicaceae</taxon>
        <taxon>Putridiphycobacter</taxon>
    </lineage>
</organism>
<dbReference type="OrthoDB" id="606851at2"/>
<evidence type="ECO:0000256" key="5">
    <source>
        <dbReference type="ARBA" id="ARBA00022729"/>
    </source>
</evidence>
<keyword evidence="7" id="KW-0998">Cell outer membrane</keyword>
<dbReference type="InterPro" id="IPR036942">
    <property type="entry name" value="Beta-barrel_TonB_sf"/>
</dbReference>
<dbReference type="GO" id="GO:0015344">
    <property type="term" value="F:siderophore uptake transmembrane transporter activity"/>
    <property type="evidence" value="ECO:0007669"/>
    <property type="project" value="TreeGrafter"/>
</dbReference>
<feature type="domain" description="TonB-dependent receptor plug" evidence="9">
    <location>
        <begin position="153"/>
        <end position="229"/>
    </location>
</feature>
<dbReference type="InterPro" id="IPR012910">
    <property type="entry name" value="Plug_dom"/>
</dbReference>
<dbReference type="GO" id="GO:0044718">
    <property type="term" value="P:siderophore transmembrane transport"/>
    <property type="evidence" value="ECO:0007669"/>
    <property type="project" value="TreeGrafter"/>
</dbReference>
<evidence type="ECO:0000259" key="10">
    <source>
        <dbReference type="Pfam" id="PF14905"/>
    </source>
</evidence>
<keyword evidence="6" id="KW-0472">Membrane</keyword>
<dbReference type="Pfam" id="PF13715">
    <property type="entry name" value="CarbopepD_reg_2"/>
    <property type="match status" value="1"/>
</dbReference>
<keyword evidence="3" id="KW-1134">Transmembrane beta strand</keyword>
<dbReference type="Pfam" id="PF07715">
    <property type="entry name" value="Plug"/>
    <property type="match status" value="1"/>
</dbReference>
<dbReference type="EMBL" id="QKSB01000012">
    <property type="protein sequence ID" value="PZE16037.1"/>
    <property type="molecule type" value="Genomic_DNA"/>
</dbReference>
<dbReference type="GO" id="GO:0009279">
    <property type="term" value="C:cell outer membrane"/>
    <property type="evidence" value="ECO:0007669"/>
    <property type="project" value="UniProtKB-SubCell"/>
</dbReference>
<dbReference type="PANTHER" id="PTHR30069:SF29">
    <property type="entry name" value="HEMOGLOBIN AND HEMOGLOBIN-HAPTOGLOBIN-BINDING PROTEIN 1-RELATED"/>
    <property type="match status" value="1"/>
</dbReference>
<keyword evidence="2" id="KW-0813">Transport</keyword>
<reference evidence="11 12" key="1">
    <citation type="submission" date="2018-06" db="EMBL/GenBank/DDBJ databases">
        <title>The draft genome sequence of Crocinitomix sp. SM1701.</title>
        <authorList>
            <person name="Zhang X."/>
        </authorList>
    </citation>
    <scope>NUCLEOTIDE SEQUENCE [LARGE SCALE GENOMIC DNA]</scope>
    <source>
        <strain evidence="11 12">SM1701</strain>
    </source>
</reference>
<comment type="subcellular location">
    <subcellularLocation>
        <location evidence="1">Cell outer membrane</location>
        <topology evidence="1">Multi-pass membrane protein</topology>
    </subcellularLocation>
</comment>
<dbReference type="Gene3D" id="2.40.170.20">
    <property type="entry name" value="TonB-dependent receptor, beta-barrel domain"/>
    <property type="match status" value="1"/>
</dbReference>
<dbReference type="PANTHER" id="PTHR30069">
    <property type="entry name" value="TONB-DEPENDENT OUTER MEMBRANE RECEPTOR"/>
    <property type="match status" value="1"/>
</dbReference>
<dbReference type="SUPFAM" id="SSF56935">
    <property type="entry name" value="Porins"/>
    <property type="match status" value="1"/>
</dbReference>
<dbReference type="RefSeq" id="WP_111064246.1">
    <property type="nucleotide sequence ID" value="NZ_JBHUCU010000001.1"/>
</dbReference>
<evidence type="ECO:0008006" key="13">
    <source>
        <dbReference type="Google" id="ProtNLM"/>
    </source>
</evidence>
<sequence>MIRQILSFLFISFITFGAWSQGPGGPAGKSALKGEIFGNVIDSTSNQAMGYVTVLVLKKGTDEMAGGVVTNDKGIFSISDLIPGAYTVKISFVGYNQKIIEVDITQENITKTLKDVAISPTVLNAVEVIGEAPIVTYEIDKKVLHVEDQNTNISQTAVEILANAPSVTVDVDGNVSLRGSSSFTLLIDGIPTAMDASDALAIIPASTIKDIEIITNPSAKFDAEGSSGVINIITKKSKLEGISLLSNLSAGTFNNYSGDIAVNLKKEKFTLDISGNFRNRSRPSETYTERITTYDSLTNKLISDGQSDWKNNSKGFGVEFQYTPNNSHVFAIETNINDRLMVPFSDLAYENYNNNELISTFHTDQHNYIDLFNSSSSLYYQYNIKRNKEHNISMKAIMNLVDVEQNDTTTSYDGNGNIIQSNLYTEIGPSDSYRFNVDYKLPLKNDKKFEAGLQSQFGSSMDDGKNYVLNLTTNTYDFTPLYSSQVFYKRDVHAAYSMFSGKLKSLGYQIGLRAEYTYRTITSTNFDDFANINRLDLFPSAHFSYSLKNKSQLLLSYSRRIQRPRSYYFEPFVTWEGPYNVRTGNPNLTPEYINAFEISYIKPIARKGFFSLEAYVRTVSDIITRISTVYEDVTGVLISRPYNIGNSASYGLEPSINYTAKEWWKINAAANLYLYQLNGEIEDVDYSRESFNWNGRITNSFTLKGFTLQLVSRYNSNTVTSQGESLGFFTQDASLRKGFSKNKYSLTIQARNILKTQKNISNTYTENVELYTIREPLYPSISLTLSIKLNNYQKVYSRTETMDDF</sequence>
<dbReference type="Proteomes" id="UP000249248">
    <property type="component" value="Unassembled WGS sequence"/>
</dbReference>
<evidence type="ECO:0000259" key="9">
    <source>
        <dbReference type="Pfam" id="PF07715"/>
    </source>
</evidence>
<name>A0A2W1MW26_9FLAO</name>
<keyword evidence="12" id="KW-1185">Reference proteome</keyword>
<evidence type="ECO:0000256" key="8">
    <source>
        <dbReference type="SAM" id="SignalP"/>
    </source>
</evidence>
<dbReference type="AlphaFoldDB" id="A0A2W1MW26"/>
<dbReference type="Gene3D" id="2.170.130.10">
    <property type="entry name" value="TonB-dependent receptor, plug domain"/>
    <property type="match status" value="1"/>
</dbReference>
<gene>
    <name evidence="11" type="ORF">DNU06_14640</name>
</gene>
<evidence type="ECO:0000313" key="11">
    <source>
        <dbReference type="EMBL" id="PZE16037.1"/>
    </source>
</evidence>
<keyword evidence="5 8" id="KW-0732">Signal</keyword>
<accession>A0A2W1MW26</accession>
<evidence type="ECO:0000256" key="4">
    <source>
        <dbReference type="ARBA" id="ARBA00022692"/>
    </source>
</evidence>
<evidence type="ECO:0000256" key="2">
    <source>
        <dbReference type="ARBA" id="ARBA00022448"/>
    </source>
</evidence>
<evidence type="ECO:0000256" key="7">
    <source>
        <dbReference type="ARBA" id="ARBA00023237"/>
    </source>
</evidence>
<feature type="signal peptide" evidence="8">
    <location>
        <begin position="1"/>
        <end position="20"/>
    </location>
</feature>
<feature type="chain" id="PRO_5016163770" description="TonB-dependent receptor" evidence="8">
    <location>
        <begin position="21"/>
        <end position="805"/>
    </location>
</feature>
<evidence type="ECO:0000313" key="12">
    <source>
        <dbReference type="Proteomes" id="UP000249248"/>
    </source>
</evidence>